<dbReference type="WormBase" id="F08H9.5">
    <property type="protein sequence ID" value="CE41220"/>
    <property type="gene ID" value="WBGene00008593"/>
    <property type="gene designation" value="clec-227"/>
</dbReference>
<dbReference type="Proteomes" id="UP000001940">
    <property type="component" value="Chromosome V"/>
</dbReference>
<dbReference type="PaxDb" id="6239-F08H9.5"/>
<evidence type="ECO:0000256" key="2">
    <source>
        <dbReference type="PROSITE-ProRule" id="PRU00059"/>
    </source>
</evidence>
<dbReference type="HOGENOM" id="CLU_038088_0_0_1"/>
<feature type="domain" description="CUB" evidence="4">
    <location>
        <begin position="153"/>
        <end position="267"/>
    </location>
</feature>
<accession>Q19231</accession>
<dbReference type="FunCoup" id="Q19231">
    <property type="interactions" value="7"/>
</dbReference>
<dbReference type="OrthoDB" id="5808499at2759"/>
<dbReference type="eggNOG" id="KOG4297">
    <property type="taxonomic scope" value="Eukaryota"/>
</dbReference>
<dbReference type="SUPFAM" id="SSF49854">
    <property type="entry name" value="Spermadhesin, CUB domain"/>
    <property type="match status" value="2"/>
</dbReference>
<dbReference type="Gene3D" id="2.60.120.290">
    <property type="entry name" value="Spermadhesin, CUB domain"/>
    <property type="match status" value="2"/>
</dbReference>
<comment type="caution">
    <text evidence="2">Lacks conserved residue(s) required for the propagation of feature annotation.</text>
</comment>
<dbReference type="PROSITE" id="PS01180">
    <property type="entry name" value="CUB"/>
    <property type="match status" value="2"/>
</dbReference>
<evidence type="ECO:0000313" key="8">
    <source>
        <dbReference type="WormBase" id="F08H9.5"/>
    </source>
</evidence>
<dbReference type="Pfam" id="PF00431">
    <property type="entry name" value="CUB"/>
    <property type="match status" value="2"/>
</dbReference>
<keyword evidence="3" id="KW-0732">Signal</keyword>
<dbReference type="AlphaFoldDB" id="Q19231"/>
<evidence type="ECO:0000259" key="5">
    <source>
        <dbReference type="PROSITE" id="PS50041"/>
    </source>
</evidence>
<dbReference type="RefSeq" id="NP_506588.2">
    <property type="nucleotide sequence ID" value="NM_074187.6"/>
</dbReference>
<dbReference type="PIR" id="T20618">
    <property type="entry name" value="T20618"/>
</dbReference>
<dbReference type="InterPro" id="IPR000859">
    <property type="entry name" value="CUB_dom"/>
</dbReference>
<sequence length="381" mass="42298">MICAVLTALLFAANIQVVTADVNHCPSGWTFSTNTSYCYIQSAQYLSYSEASNYCQSIGGTQVFIFTLRELTWLTDFTSSSFAQPWLATTRNITTDKWYNSDGTTPAATYWTSGEPGVNGDCATFKGAGASGLKATQCYSIQPALCRQMPALCPSQTSYGGQYTGSGTITSPGYPNQYYNNLDCVYTILSPNNTYITMQFSPYMVEEYFDWIDLFDGPNTTYPFLGTTDDWWSLRFNFESSSNAVSFIFHTDSIVTDKGWLLTWSAKTKTPPISQSGQNGSFTSPNYPNNYDPYTEQIYYVNAPTGFQVNLTIPDFVTEANYDVLEIYNTSTVISSGLVANLSGSAVAPYSWLSPSNYVTMRFRSDGVVQKQGFSIVWFIQ</sequence>
<dbReference type="InParanoid" id="Q19231"/>
<organism evidence="6 7">
    <name type="scientific">Caenorhabditis elegans</name>
    <dbReference type="NCBI Taxonomy" id="6239"/>
    <lineage>
        <taxon>Eukaryota</taxon>
        <taxon>Metazoa</taxon>
        <taxon>Ecdysozoa</taxon>
        <taxon>Nematoda</taxon>
        <taxon>Chromadorea</taxon>
        <taxon>Rhabditida</taxon>
        <taxon>Rhabditina</taxon>
        <taxon>Rhabditomorpha</taxon>
        <taxon>Rhabditoidea</taxon>
        <taxon>Rhabditidae</taxon>
        <taxon>Peloderinae</taxon>
        <taxon>Caenorhabditis</taxon>
    </lineage>
</organism>
<evidence type="ECO:0000313" key="6">
    <source>
        <dbReference type="EMBL" id="CAB01149.2"/>
    </source>
</evidence>
<dbReference type="CDD" id="cd00041">
    <property type="entry name" value="CUB"/>
    <property type="match status" value="2"/>
</dbReference>
<protein>
    <submittedName>
        <fullName evidence="6">C-type LECtin</fullName>
    </submittedName>
</protein>
<dbReference type="PANTHER" id="PTHR47761">
    <property type="entry name" value="C-TYPE LECTIN-RELATED"/>
    <property type="match status" value="1"/>
</dbReference>
<dbReference type="STRING" id="6239.F08H9.5.1"/>
<dbReference type="AGR" id="WB:WBGene00008593"/>
<proteinExistence type="predicted"/>
<dbReference type="SMART" id="SM00034">
    <property type="entry name" value="CLECT"/>
    <property type="match status" value="1"/>
</dbReference>
<dbReference type="Pfam" id="PF00059">
    <property type="entry name" value="Lectin_C"/>
    <property type="match status" value="1"/>
</dbReference>
<dbReference type="Gene3D" id="3.10.100.10">
    <property type="entry name" value="Mannose-Binding Protein A, subunit A"/>
    <property type="match status" value="1"/>
</dbReference>
<dbReference type="OMA" id="NHCPSGW"/>
<dbReference type="InterPro" id="IPR035914">
    <property type="entry name" value="Sperma_CUB_dom_sf"/>
</dbReference>
<dbReference type="PhylomeDB" id="Q19231"/>
<feature type="domain" description="C-type lectin" evidence="5">
    <location>
        <begin position="34"/>
        <end position="147"/>
    </location>
</feature>
<dbReference type="SUPFAM" id="SSF56436">
    <property type="entry name" value="C-type lectin-like"/>
    <property type="match status" value="1"/>
</dbReference>
<feature type="signal peptide" evidence="3">
    <location>
        <begin position="1"/>
        <end position="20"/>
    </location>
</feature>
<dbReference type="KEGG" id="cel:CELE_F08H9.5"/>
<evidence type="ECO:0000256" key="3">
    <source>
        <dbReference type="SAM" id="SignalP"/>
    </source>
</evidence>
<name>Q19231_CAEEL</name>
<dbReference type="Bgee" id="WBGene00008593">
    <property type="expression patterns" value="Expressed in material anatomical entity and 3 other cell types or tissues"/>
</dbReference>
<dbReference type="CDD" id="cd00037">
    <property type="entry name" value="CLECT"/>
    <property type="match status" value="1"/>
</dbReference>
<feature type="domain" description="CUB" evidence="4">
    <location>
        <begin position="269"/>
        <end position="381"/>
    </location>
</feature>
<dbReference type="PANTHER" id="PTHR47761:SF4">
    <property type="entry name" value="C-TYPE LECTIN"/>
    <property type="match status" value="1"/>
</dbReference>
<reference evidence="6 7" key="1">
    <citation type="journal article" date="1998" name="Science">
        <title>Genome sequence of the nematode C. elegans: a platform for investigating biology.</title>
        <authorList>
            <consortium name="The C. elegans sequencing consortium"/>
            <person name="Sulson J.E."/>
            <person name="Waterston R."/>
        </authorList>
    </citation>
    <scope>NUCLEOTIDE SEQUENCE [LARGE SCALE GENOMIC DNA]</scope>
    <source>
        <strain evidence="6 7">Bristol N2</strain>
    </source>
</reference>
<dbReference type="EMBL" id="BX284605">
    <property type="protein sequence ID" value="CAB01149.2"/>
    <property type="molecule type" value="Genomic_DNA"/>
</dbReference>
<dbReference type="SMR" id="Q19231"/>
<dbReference type="InterPro" id="IPR053119">
    <property type="entry name" value="Cubilin_domain"/>
</dbReference>
<dbReference type="PROSITE" id="PS50041">
    <property type="entry name" value="C_TYPE_LECTIN_2"/>
    <property type="match status" value="1"/>
</dbReference>
<dbReference type="InterPro" id="IPR016187">
    <property type="entry name" value="CTDL_fold"/>
</dbReference>
<dbReference type="InterPro" id="IPR001304">
    <property type="entry name" value="C-type_lectin-like"/>
</dbReference>
<keyword evidence="7" id="KW-1185">Reference proteome</keyword>
<dbReference type="CTD" id="184216"/>
<evidence type="ECO:0000259" key="4">
    <source>
        <dbReference type="PROSITE" id="PS01180"/>
    </source>
</evidence>
<dbReference type="InterPro" id="IPR016186">
    <property type="entry name" value="C-type_lectin-like/link_sf"/>
</dbReference>
<dbReference type="GeneID" id="184216"/>
<keyword evidence="1" id="KW-1015">Disulfide bond</keyword>
<dbReference type="UCSC" id="F08H9.5">
    <property type="organism name" value="c. elegans"/>
</dbReference>
<dbReference type="SMART" id="SM00042">
    <property type="entry name" value="CUB"/>
    <property type="match status" value="2"/>
</dbReference>
<feature type="chain" id="PRO_5004187299" evidence="3">
    <location>
        <begin position="21"/>
        <end position="381"/>
    </location>
</feature>
<gene>
    <name evidence="6 8" type="primary">clec-227</name>
    <name evidence="6" type="ORF">CELE_F08H9.5</name>
    <name evidence="8" type="ORF">F08H9.5</name>
</gene>
<evidence type="ECO:0000256" key="1">
    <source>
        <dbReference type="ARBA" id="ARBA00023157"/>
    </source>
</evidence>
<evidence type="ECO:0000313" key="7">
    <source>
        <dbReference type="Proteomes" id="UP000001940"/>
    </source>
</evidence>